<dbReference type="HOGENOM" id="CLU_1897333_0_0_1"/>
<reference evidence="2" key="1">
    <citation type="submission" date="2013-07" db="EMBL/GenBank/DDBJ databases">
        <title>The genome of an arbuscular mycorrhizal fungus provides insights into the evolution of the oldest plant symbiosis.</title>
        <authorList>
            <consortium name="DOE Joint Genome Institute"/>
            <person name="Tisserant E."/>
            <person name="Malbreil M."/>
            <person name="Kuo A."/>
            <person name="Kohler A."/>
            <person name="Symeonidi A."/>
            <person name="Balestrini R."/>
            <person name="Charron P."/>
            <person name="Duensing N."/>
            <person name="Frei-dit-Frey N."/>
            <person name="Gianinazzi-Pearson V."/>
            <person name="Gilbert B."/>
            <person name="Handa Y."/>
            <person name="Hijri M."/>
            <person name="Kaul R."/>
            <person name="Kawaguchi M."/>
            <person name="Krajinski F."/>
            <person name="Lammers P."/>
            <person name="Lapierre D."/>
            <person name="Masclaux F.G."/>
            <person name="Murat C."/>
            <person name="Morin E."/>
            <person name="Ndikumana S."/>
            <person name="Pagni M."/>
            <person name="Petitpierre D."/>
            <person name="Requena N."/>
            <person name="Rosikiewicz P."/>
            <person name="Riley R."/>
            <person name="Saito K."/>
            <person name="San Clemente H."/>
            <person name="Shapiro H."/>
            <person name="van Tuinen D."/>
            <person name="Becard G."/>
            <person name="Bonfante P."/>
            <person name="Paszkowski U."/>
            <person name="Shachar-Hill Y."/>
            <person name="Young J.P."/>
            <person name="Sanders I.R."/>
            <person name="Henrissat B."/>
            <person name="Rensing S.A."/>
            <person name="Grigoriev I.V."/>
            <person name="Corradi N."/>
            <person name="Roux C."/>
            <person name="Martin F."/>
        </authorList>
    </citation>
    <scope>NUCLEOTIDE SEQUENCE</scope>
    <source>
        <strain evidence="2">DAOM 197198</strain>
    </source>
</reference>
<keyword evidence="1" id="KW-0472">Membrane</keyword>
<keyword evidence="1" id="KW-0812">Transmembrane</keyword>
<feature type="transmembrane region" description="Helical" evidence="1">
    <location>
        <begin position="70"/>
        <end position="90"/>
    </location>
</feature>
<protein>
    <submittedName>
        <fullName evidence="2">Uncharacterized protein</fullName>
    </submittedName>
</protein>
<gene>
    <name evidence="2" type="ORF">GLOINDRAFT_87609</name>
</gene>
<accession>U9SW19</accession>
<dbReference type="AlphaFoldDB" id="U9SW19"/>
<name>U9SW19_RHIID</name>
<organism evidence="2">
    <name type="scientific">Rhizophagus irregularis (strain DAOM 181602 / DAOM 197198 / MUCL 43194)</name>
    <name type="common">Arbuscular mycorrhizal fungus</name>
    <name type="synonym">Glomus intraradices</name>
    <dbReference type="NCBI Taxonomy" id="747089"/>
    <lineage>
        <taxon>Eukaryota</taxon>
        <taxon>Fungi</taxon>
        <taxon>Fungi incertae sedis</taxon>
        <taxon>Mucoromycota</taxon>
        <taxon>Glomeromycotina</taxon>
        <taxon>Glomeromycetes</taxon>
        <taxon>Glomerales</taxon>
        <taxon>Glomeraceae</taxon>
        <taxon>Rhizophagus</taxon>
    </lineage>
</organism>
<dbReference type="VEuPathDB" id="FungiDB:RhiirFUN_012151"/>
<evidence type="ECO:0000313" key="2">
    <source>
        <dbReference type="EMBL" id="ESA00134.1"/>
    </source>
</evidence>
<sequence length="134" mass="15124">MNAETKKLIQILLIGTCIIKIVSLVLASVVYSRNEEGNNENYNIIWAVIVGLLVVFEITSYIILCQVNDIFKGFITSCDLLSLIYIIYLHRKLSVLARRRALEANLLDVLGENEYPKNPVPPAVDEVEIEEVMS</sequence>
<evidence type="ECO:0000256" key="1">
    <source>
        <dbReference type="SAM" id="Phobius"/>
    </source>
</evidence>
<feature type="transmembrane region" description="Helical" evidence="1">
    <location>
        <begin position="12"/>
        <end position="32"/>
    </location>
</feature>
<feature type="transmembrane region" description="Helical" evidence="1">
    <location>
        <begin position="44"/>
        <end position="64"/>
    </location>
</feature>
<proteinExistence type="predicted"/>
<dbReference type="EMBL" id="KI297433">
    <property type="protein sequence ID" value="ESA00134.1"/>
    <property type="molecule type" value="Genomic_DNA"/>
</dbReference>
<keyword evidence="1" id="KW-1133">Transmembrane helix</keyword>